<dbReference type="EMBL" id="UGUA01000002">
    <property type="protein sequence ID" value="SUC34490.1"/>
    <property type="molecule type" value="Genomic_DNA"/>
</dbReference>
<dbReference type="CDD" id="cd06223">
    <property type="entry name" value="PRTases_typeI"/>
    <property type="match status" value="1"/>
</dbReference>
<evidence type="ECO:0000313" key="2">
    <source>
        <dbReference type="Proteomes" id="UP000255129"/>
    </source>
</evidence>
<reference evidence="1 2" key="1">
    <citation type="submission" date="2018-06" db="EMBL/GenBank/DDBJ databases">
        <authorList>
            <consortium name="Pathogen Informatics"/>
            <person name="Doyle S."/>
        </authorList>
    </citation>
    <scope>NUCLEOTIDE SEQUENCE [LARGE SCALE GENOMIC DNA]</scope>
    <source>
        <strain evidence="1 2">NCTC12026</strain>
    </source>
</reference>
<gene>
    <name evidence="1" type="ORF">NCTC12026_00834</name>
</gene>
<organism evidence="1 2">
    <name type="scientific">Providencia rustigianii</name>
    <dbReference type="NCBI Taxonomy" id="158850"/>
    <lineage>
        <taxon>Bacteria</taxon>
        <taxon>Pseudomonadati</taxon>
        <taxon>Pseudomonadota</taxon>
        <taxon>Gammaproteobacteria</taxon>
        <taxon>Enterobacterales</taxon>
        <taxon>Morganellaceae</taxon>
        <taxon>Providencia</taxon>
    </lineage>
</organism>
<protein>
    <recommendedName>
        <fullName evidence="3">DNA utilization protein GntX</fullName>
    </recommendedName>
</protein>
<dbReference type="OrthoDB" id="5676627at2"/>
<dbReference type="Gene3D" id="3.40.50.2020">
    <property type="match status" value="1"/>
</dbReference>
<dbReference type="SUPFAM" id="SSF53271">
    <property type="entry name" value="PRTase-like"/>
    <property type="match status" value="1"/>
</dbReference>
<accession>A0A379G0G3</accession>
<evidence type="ECO:0000313" key="1">
    <source>
        <dbReference type="EMBL" id="SUC34490.1"/>
    </source>
</evidence>
<dbReference type="AlphaFoldDB" id="A0A379G0G3"/>
<dbReference type="InterPro" id="IPR029057">
    <property type="entry name" value="PRTase-like"/>
</dbReference>
<sequence>MGFVVDERNKLVEVDHSHNHFCITTAIGNPTTTLLDNNLKVTSIFARTKSRRNKHVRKPIGDNNPMLYALKGLHQLRATRRSIIDLNQSYRQILPKFLAAGFVWDWLIPLPSSSNLTALFAKKVIKHSGIGEYHHDIIIKNSAQHTLDSLYNLPIRSSERSALHEDIKRFISFNSPKTPFEIKSITRVKLRKYINPLTWGNIPSNISVPCNILLVDDMVTTGTSLMAASKLLKQRYPIVNIEALTLFGSSKK</sequence>
<name>A0A379G0G3_9GAMM</name>
<dbReference type="InterPro" id="IPR000836">
    <property type="entry name" value="PRTase_dom"/>
</dbReference>
<evidence type="ECO:0008006" key="3">
    <source>
        <dbReference type="Google" id="ProtNLM"/>
    </source>
</evidence>
<proteinExistence type="predicted"/>
<dbReference type="Proteomes" id="UP000255129">
    <property type="component" value="Unassembled WGS sequence"/>
</dbReference>
<dbReference type="RefSeq" id="WP_115163974.1">
    <property type="nucleotide sequence ID" value="NZ_UGUA01000002.1"/>
</dbReference>